<dbReference type="AlphaFoldDB" id="A0A0C3Q4X8"/>
<dbReference type="HOGENOM" id="CLU_953743_0_0_1"/>
<name>A0A0C3Q4X8_9AGAM</name>
<feature type="signal peptide" evidence="2">
    <location>
        <begin position="1"/>
        <end position="28"/>
    </location>
</feature>
<gene>
    <name evidence="3" type="ORF">M407DRAFT_159160</name>
</gene>
<dbReference type="Proteomes" id="UP000054248">
    <property type="component" value="Unassembled WGS sequence"/>
</dbReference>
<keyword evidence="4" id="KW-1185">Reference proteome</keyword>
<sequence length="292" mass="31419">MSSSRLSFFRSFFLALVAASLLTATCNAAPAPEVADEPTVALTGINAQRLAAGLGPATPKNLVAPRKIEKRHRPSASEPLPCEDGNRSAYKLKRSAGQSHSGIICVHYPGNDTLVGYVSRSFTSDGYYTISRDPDMALELSFKSDHWRHFDFRISTPQDDELPFLGAITSSTSSHNVTASSLGSHRARLGFTSRTPIMAPPAPMPQPLSSSSEQTPMADSTTFRAYESAIWNFDFSTAQLKPTWVNPDGKAVEDATTVHERGQGTVAITADGADVEGDDEAVAVNFYFEPSA</sequence>
<organism evidence="3 4">
    <name type="scientific">Tulasnella calospora MUT 4182</name>
    <dbReference type="NCBI Taxonomy" id="1051891"/>
    <lineage>
        <taxon>Eukaryota</taxon>
        <taxon>Fungi</taxon>
        <taxon>Dikarya</taxon>
        <taxon>Basidiomycota</taxon>
        <taxon>Agaricomycotina</taxon>
        <taxon>Agaricomycetes</taxon>
        <taxon>Cantharellales</taxon>
        <taxon>Tulasnellaceae</taxon>
        <taxon>Tulasnella</taxon>
    </lineage>
</organism>
<reference evidence="3 4" key="1">
    <citation type="submission" date="2014-04" db="EMBL/GenBank/DDBJ databases">
        <authorList>
            <consortium name="DOE Joint Genome Institute"/>
            <person name="Kuo A."/>
            <person name="Girlanda M."/>
            <person name="Perotto S."/>
            <person name="Kohler A."/>
            <person name="Nagy L.G."/>
            <person name="Floudas D."/>
            <person name="Copeland A."/>
            <person name="Barry K.W."/>
            <person name="Cichocki N."/>
            <person name="Veneault-Fourrey C."/>
            <person name="LaButti K."/>
            <person name="Lindquist E.A."/>
            <person name="Lipzen A."/>
            <person name="Lundell T."/>
            <person name="Morin E."/>
            <person name="Murat C."/>
            <person name="Sun H."/>
            <person name="Tunlid A."/>
            <person name="Henrissat B."/>
            <person name="Grigoriev I.V."/>
            <person name="Hibbett D.S."/>
            <person name="Martin F."/>
            <person name="Nordberg H.P."/>
            <person name="Cantor M.N."/>
            <person name="Hua S.X."/>
        </authorList>
    </citation>
    <scope>NUCLEOTIDE SEQUENCE [LARGE SCALE GENOMIC DNA]</scope>
    <source>
        <strain evidence="3 4">MUT 4182</strain>
    </source>
</reference>
<feature type="region of interest" description="Disordered" evidence="1">
    <location>
        <begin position="199"/>
        <end position="219"/>
    </location>
</feature>
<dbReference type="EMBL" id="KN823287">
    <property type="protein sequence ID" value="KIO18431.1"/>
    <property type="molecule type" value="Genomic_DNA"/>
</dbReference>
<protein>
    <submittedName>
        <fullName evidence="3">Uncharacterized protein</fullName>
    </submittedName>
</protein>
<evidence type="ECO:0000256" key="1">
    <source>
        <dbReference type="SAM" id="MobiDB-lite"/>
    </source>
</evidence>
<evidence type="ECO:0000313" key="4">
    <source>
        <dbReference type="Proteomes" id="UP000054248"/>
    </source>
</evidence>
<proteinExistence type="predicted"/>
<dbReference type="OrthoDB" id="4584900at2759"/>
<accession>A0A0C3Q4X8</accession>
<reference evidence="4" key="2">
    <citation type="submission" date="2015-01" db="EMBL/GenBank/DDBJ databases">
        <title>Evolutionary Origins and Diversification of the Mycorrhizal Mutualists.</title>
        <authorList>
            <consortium name="DOE Joint Genome Institute"/>
            <consortium name="Mycorrhizal Genomics Consortium"/>
            <person name="Kohler A."/>
            <person name="Kuo A."/>
            <person name="Nagy L.G."/>
            <person name="Floudas D."/>
            <person name="Copeland A."/>
            <person name="Barry K.W."/>
            <person name="Cichocki N."/>
            <person name="Veneault-Fourrey C."/>
            <person name="LaButti K."/>
            <person name="Lindquist E.A."/>
            <person name="Lipzen A."/>
            <person name="Lundell T."/>
            <person name="Morin E."/>
            <person name="Murat C."/>
            <person name="Riley R."/>
            <person name="Ohm R."/>
            <person name="Sun H."/>
            <person name="Tunlid A."/>
            <person name="Henrissat B."/>
            <person name="Grigoriev I.V."/>
            <person name="Hibbett D.S."/>
            <person name="Martin F."/>
        </authorList>
    </citation>
    <scope>NUCLEOTIDE SEQUENCE [LARGE SCALE GENOMIC DNA]</scope>
    <source>
        <strain evidence="4">MUT 4182</strain>
    </source>
</reference>
<feature type="chain" id="PRO_5002177283" evidence="2">
    <location>
        <begin position="29"/>
        <end position="292"/>
    </location>
</feature>
<feature type="region of interest" description="Disordered" evidence="1">
    <location>
        <begin position="56"/>
        <end position="84"/>
    </location>
</feature>
<keyword evidence="2" id="KW-0732">Signal</keyword>
<evidence type="ECO:0000313" key="3">
    <source>
        <dbReference type="EMBL" id="KIO18431.1"/>
    </source>
</evidence>
<evidence type="ECO:0000256" key="2">
    <source>
        <dbReference type="SAM" id="SignalP"/>
    </source>
</evidence>